<keyword evidence="6" id="KW-1185">Reference proteome</keyword>
<evidence type="ECO:0000256" key="3">
    <source>
        <dbReference type="ARBA" id="ARBA00022490"/>
    </source>
</evidence>
<dbReference type="GO" id="GO:0006935">
    <property type="term" value="P:chemotaxis"/>
    <property type="evidence" value="ECO:0007669"/>
    <property type="project" value="InterPro"/>
</dbReference>
<comment type="subcellular location">
    <subcellularLocation>
        <location evidence="1">Cytoplasm</location>
    </subcellularLocation>
</comment>
<evidence type="ECO:0000259" key="4">
    <source>
        <dbReference type="PROSITE" id="PS50851"/>
    </source>
</evidence>
<comment type="caution">
    <text evidence="5">The sequence shown here is derived from an EMBL/GenBank/DDBJ whole genome shotgun (WGS) entry which is preliminary data.</text>
</comment>
<reference evidence="5 6" key="1">
    <citation type="journal article" date="2019" name="Genome Biol. Evol.">
        <title>Day and night: Metabolic profiles and evolutionary relationships of six axenic non-marine cyanobacteria.</title>
        <authorList>
            <person name="Will S.E."/>
            <person name="Henke P."/>
            <person name="Boedeker C."/>
            <person name="Huang S."/>
            <person name="Brinkmann H."/>
            <person name="Rohde M."/>
            <person name="Jarek M."/>
            <person name="Friedl T."/>
            <person name="Seufert S."/>
            <person name="Schumacher M."/>
            <person name="Overmann J."/>
            <person name="Neumann-Schaal M."/>
            <person name="Petersen J."/>
        </authorList>
    </citation>
    <scope>NUCLEOTIDE SEQUENCE [LARGE SCALE GENOMIC DNA]</scope>
    <source>
        <strain evidence="5 6">PCC 6912</strain>
    </source>
</reference>
<evidence type="ECO:0000256" key="1">
    <source>
        <dbReference type="ARBA" id="ARBA00004496"/>
    </source>
</evidence>
<dbReference type="Gene3D" id="2.40.50.180">
    <property type="entry name" value="CheA-289, Domain 4"/>
    <property type="match status" value="1"/>
</dbReference>
<sequence>MDSITVSSNIHRCWNTIGISGDRSCLELANFIHCRNCPVYSSGGHQLLERSIPNNYRQEWTQLVAQSSAGVEKKSVISADSHLIDGVNIQAALTVAIFRLQQEWLALSAQVLKETTPPKVIHSLPHRSNQILRGLVNIRGELHMCISLSHLLHLENSDRPSATISPVVYQRMVVIEKAGEVWVFAVDELYGLHKFHQHELKNAPNSLAATNQTYVKGLFQWHTCSVSYLDEELIFAALARKVLP</sequence>
<dbReference type="STRING" id="211165.GCA_000317285_02463"/>
<dbReference type="Pfam" id="PF01584">
    <property type="entry name" value="CheW"/>
    <property type="match status" value="1"/>
</dbReference>
<dbReference type="AlphaFoldDB" id="A0A433NFD8"/>
<dbReference type="EMBL" id="RSCJ01000010">
    <property type="protein sequence ID" value="RUR80872.1"/>
    <property type="molecule type" value="Genomic_DNA"/>
</dbReference>
<protein>
    <recommendedName>
        <fullName evidence="2">Chemotaxis protein CheW</fullName>
    </recommendedName>
</protein>
<dbReference type="OrthoDB" id="21516at2"/>
<dbReference type="Gene3D" id="2.30.30.40">
    <property type="entry name" value="SH3 Domains"/>
    <property type="match status" value="1"/>
</dbReference>
<gene>
    <name evidence="5" type="ORF">PCC6912_28940</name>
</gene>
<evidence type="ECO:0000313" key="5">
    <source>
        <dbReference type="EMBL" id="RUR80872.1"/>
    </source>
</evidence>
<evidence type="ECO:0000313" key="6">
    <source>
        <dbReference type="Proteomes" id="UP000268857"/>
    </source>
</evidence>
<dbReference type="SMART" id="SM00260">
    <property type="entry name" value="CheW"/>
    <property type="match status" value="1"/>
</dbReference>
<keyword evidence="3" id="KW-0963">Cytoplasm</keyword>
<dbReference type="GO" id="GO:0007165">
    <property type="term" value="P:signal transduction"/>
    <property type="evidence" value="ECO:0007669"/>
    <property type="project" value="InterPro"/>
</dbReference>
<dbReference type="InterPro" id="IPR039315">
    <property type="entry name" value="CheW"/>
</dbReference>
<accession>A0A433NFD8</accession>
<dbReference type="PANTHER" id="PTHR22617:SF45">
    <property type="entry name" value="CHEMOTAXIS PROTEIN CHEW"/>
    <property type="match status" value="1"/>
</dbReference>
<dbReference type="RefSeq" id="WP_016878539.1">
    <property type="nucleotide sequence ID" value="NZ_AJLN01000068.1"/>
</dbReference>
<dbReference type="InterPro" id="IPR002545">
    <property type="entry name" value="CheW-lke_dom"/>
</dbReference>
<evidence type="ECO:0000256" key="2">
    <source>
        <dbReference type="ARBA" id="ARBA00021483"/>
    </source>
</evidence>
<proteinExistence type="predicted"/>
<dbReference type="Proteomes" id="UP000268857">
    <property type="component" value="Unassembled WGS sequence"/>
</dbReference>
<dbReference type="PANTHER" id="PTHR22617">
    <property type="entry name" value="CHEMOTAXIS SENSOR HISTIDINE KINASE-RELATED"/>
    <property type="match status" value="1"/>
</dbReference>
<organism evidence="5 6">
    <name type="scientific">Chlorogloeopsis fritschii PCC 6912</name>
    <dbReference type="NCBI Taxonomy" id="211165"/>
    <lineage>
        <taxon>Bacteria</taxon>
        <taxon>Bacillati</taxon>
        <taxon>Cyanobacteriota</taxon>
        <taxon>Cyanophyceae</taxon>
        <taxon>Nostocales</taxon>
        <taxon>Chlorogloeopsidaceae</taxon>
        <taxon>Chlorogloeopsis</taxon>
    </lineage>
</organism>
<feature type="domain" description="CheW-like" evidence="4">
    <location>
        <begin position="92"/>
        <end position="240"/>
    </location>
</feature>
<dbReference type="PROSITE" id="PS50851">
    <property type="entry name" value="CHEW"/>
    <property type="match status" value="1"/>
</dbReference>
<dbReference type="InterPro" id="IPR036061">
    <property type="entry name" value="CheW-like_dom_sf"/>
</dbReference>
<dbReference type="GO" id="GO:0005829">
    <property type="term" value="C:cytosol"/>
    <property type="evidence" value="ECO:0007669"/>
    <property type="project" value="TreeGrafter"/>
</dbReference>
<dbReference type="SUPFAM" id="SSF50341">
    <property type="entry name" value="CheW-like"/>
    <property type="match status" value="1"/>
</dbReference>
<name>A0A433NFD8_CHLFR</name>